<dbReference type="EMBL" id="FN654466">
    <property type="protein sequence ID" value="CBY34004.1"/>
    <property type="molecule type" value="Genomic_DNA"/>
</dbReference>
<feature type="region of interest" description="Disordered" evidence="1">
    <location>
        <begin position="221"/>
        <end position="242"/>
    </location>
</feature>
<accession>E4YER7</accession>
<protein>
    <recommendedName>
        <fullName evidence="4">EF-hand domain-containing protein</fullName>
    </recommendedName>
</protein>
<evidence type="ECO:0000256" key="1">
    <source>
        <dbReference type="SAM" id="MobiDB-lite"/>
    </source>
</evidence>
<dbReference type="Proteomes" id="UP000011014">
    <property type="component" value="Unassembled WGS sequence"/>
</dbReference>
<feature type="transmembrane region" description="Helical" evidence="2">
    <location>
        <begin position="81"/>
        <end position="101"/>
    </location>
</feature>
<evidence type="ECO:0000256" key="2">
    <source>
        <dbReference type="SAM" id="Phobius"/>
    </source>
</evidence>
<keyword evidence="2" id="KW-0812">Transmembrane</keyword>
<dbReference type="InterPro" id="IPR018247">
    <property type="entry name" value="EF_Hand_1_Ca_BS"/>
</dbReference>
<evidence type="ECO:0008006" key="4">
    <source>
        <dbReference type="Google" id="ProtNLM"/>
    </source>
</evidence>
<keyword evidence="2" id="KW-1133">Transmembrane helix</keyword>
<gene>
    <name evidence="3" type="ORF">GSOID_T00021982001</name>
</gene>
<proteinExistence type="predicted"/>
<evidence type="ECO:0000313" key="3">
    <source>
        <dbReference type="EMBL" id="CBY34004.1"/>
    </source>
</evidence>
<sequence>MLPRKSSIARITPLEEEFDPNVLKRSKIKDDQYQLLLTDTDGSGSLAKSEVQNLKKAVGKLPGVSNVVVTISGRPHNASGLTGGAIFGVILALVVVAFAGYKGYHKYDLELYILSILPAKNSSVGPQGDVEITTVSAGVENISYENNEDHEDVTRYDEAIEFESEEVKAARHAPTGFTNPAFGTVDKLSEDSVDDDSNAMLFDIEKAPMVEEHMAVSIDKESERMEQDNNEEPSIDTSNDLPAFPASSLTDTPLVIHTEENLGIFDVGPISASEAENSTAPAVDLSFLDLSSPAPQEPEETEPEPVQSGTDQLLDFLS</sequence>
<reference evidence="3" key="1">
    <citation type="journal article" date="2010" name="Science">
        <title>Plasticity of animal genome architecture unmasked by rapid evolution of a pelagic tunicate.</title>
        <authorList>
            <person name="Denoeud F."/>
            <person name="Henriet S."/>
            <person name="Mungpakdee S."/>
            <person name="Aury J.M."/>
            <person name="Da Silva C."/>
            <person name="Brinkmann H."/>
            <person name="Mikhaleva J."/>
            <person name="Olsen L.C."/>
            <person name="Jubin C."/>
            <person name="Canestro C."/>
            <person name="Bouquet J.M."/>
            <person name="Danks G."/>
            <person name="Poulain J."/>
            <person name="Campsteijn C."/>
            <person name="Adamski M."/>
            <person name="Cross I."/>
            <person name="Yadetie F."/>
            <person name="Muffato M."/>
            <person name="Louis A."/>
            <person name="Butcher S."/>
            <person name="Tsagkogeorga G."/>
            <person name="Konrad A."/>
            <person name="Singh S."/>
            <person name="Jensen M.F."/>
            <person name="Cong E.H."/>
            <person name="Eikeseth-Otteraa H."/>
            <person name="Noel B."/>
            <person name="Anthouard V."/>
            <person name="Porcel B.M."/>
            <person name="Kachouri-Lafond R."/>
            <person name="Nishino A."/>
            <person name="Ugolini M."/>
            <person name="Chourrout P."/>
            <person name="Nishida H."/>
            <person name="Aasland R."/>
            <person name="Huzurbazar S."/>
            <person name="Westhof E."/>
            <person name="Delsuc F."/>
            <person name="Lehrach H."/>
            <person name="Reinhardt R."/>
            <person name="Weissenbach J."/>
            <person name="Roy S.W."/>
            <person name="Artiguenave F."/>
            <person name="Postlethwait J.H."/>
            <person name="Manak J.R."/>
            <person name="Thompson E.M."/>
            <person name="Jaillon O."/>
            <person name="Du Pasquier L."/>
            <person name="Boudinot P."/>
            <person name="Liberles D.A."/>
            <person name="Volff J.N."/>
            <person name="Philippe H."/>
            <person name="Lenhard B."/>
            <person name="Roest Crollius H."/>
            <person name="Wincker P."/>
            <person name="Chourrout D."/>
        </authorList>
    </citation>
    <scope>NUCLEOTIDE SEQUENCE [LARGE SCALE GENOMIC DNA]</scope>
</reference>
<feature type="region of interest" description="Disordered" evidence="1">
    <location>
        <begin position="274"/>
        <end position="318"/>
    </location>
</feature>
<dbReference type="AlphaFoldDB" id="E4YER7"/>
<organism evidence="3">
    <name type="scientific">Oikopleura dioica</name>
    <name type="common">Tunicate</name>
    <dbReference type="NCBI Taxonomy" id="34765"/>
    <lineage>
        <taxon>Eukaryota</taxon>
        <taxon>Metazoa</taxon>
        <taxon>Chordata</taxon>
        <taxon>Tunicata</taxon>
        <taxon>Appendicularia</taxon>
        <taxon>Copelata</taxon>
        <taxon>Oikopleuridae</taxon>
        <taxon>Oikopleura</taxon>
    </lineage>
</organism>
<name>E4YER7_OIKDI</name>
<dbReference type="PROSITE" id="PS00018">
    <property type="entry name" value="EF_HAND_1"/>
    <property type="match status" value="1"/>
</dbReference>
<keyword evidence="2" id="KW-0472">Membrane</keyword>